<dbReference type="GO" id="GO:0004672">
    <property type="term" value="F:protein kinase activity"/>
    <property type="evidence" value="ECO:0007669"/>
    <property type="project" value="InterPro"/>
</dbReference>
<keyword evidence="10 15" id="KW-0067">ATP-binding</keyword>
<dbReference type="InterPro" id="IPR013320">
    <property type="entry name" value="ConA-like_dom_sf"/>
</dbReference>
<dbReference type="Gene3D" id="3.30.200.20">
    <property type="entry name" value="Phosphorylase Kinase, domain 1"/>
    <property type="match status" value="1"/>
</dbReference>
<comment type="subcellular location">
    <subcellularLocation>
        <location evidence="1">Cell membrane</location>
        <topology evidence="1">Single-pass type I membrane protein</topology>
    </subcellularLocation>
</comment>
<sequence length="568" mass="63612">MSNYNYHFSIKILFTLAINLLPTITHSLVFNISRFDSNPTLVRLEGDAKVSPTGDIELTKLDHYRVGRVVSSEPLRLYDSSNGTVADFTTRFSFRLQIFYGKTDDGLALFLAPVGYPIPPHSAGTYFGLLNETTVSDMSRNQIVMVEFDSYQNAPPDTWDPEGQHVAINVNSIASLAYAPWDATSNSGKTAHVSVSYDSTTKNLSVTWSYEGSVDPPGFVSYAVDLKKFLPEVVTVGISSSTGLDSEEHTISSWEFYSSLDLDVESGCLSLPKRFTYQELVNTTNGFAEDRKLGRGGSGHVYKGTLRDLDRQVAVKRIFGESEHSERIVFNEVKVISRVMHRNLVQFVGWCQEQKEILLVYDYMPNGSLDNHLFGDRKTLPWDVSTKRGDFGVAKLVDPQLRTDRMTPVVGTIGYLAPEYVSVGRVCKESDMYSFGVVALEIACGKRSVYQEGEYHVTLMKRVWELHLGGNIREAADERLDMEFNPNQMDALLKVGLWCTNPNERERPKAGEVIKVLQLDAPMPELNKPHELHFAVELHPVPSQQTTDSTQTASLPPYRSVASRFLQS</sequence>
<keyword evidence="19" id="KW-0808">Transferase</keyword>
<evidence type="ECO:0000313" key="19">
    <source>
        <dbReference type="EMBL" id="EXC01115.1"/>
    </source>
</evidence>
<dbReference type="GO" id="GO:0005524">
    <property type="term" value="F:ATP binding"/>
    <property type="evidence" value="ECO:0007669"/>
    <property type="project" value="UniProtKB-UniRule"/>
</dbReference>
<feature type="binding site" evidence="15">
    <location>
        <position position="316"/>
    </location>
    <ligand>
        <name>ATP</name>
        <dbReference type="ChEBI" id="CHEBI:30616"/>
    </ligand>
</feature>
<dbReference type="GO" id="GO:0030246">
    <property type="term" value="F:carbohydrate binding"/>
    <property type="evidence" value="ECO:0007669"/>
    <property type="project" value="UniProtKB-KW"/>
</dbReference>
<dbReference type="Proteomes" id="UP000030645">
    <property type="component" value="Unassembled WGS sequence"/>
</dbReference>
<evidence type="ECO:0000256" key="9">
    <source>
        <dbReference type="ARBA" id="ARBA00022741"/>
    </source>
</evidence>
<keyword evidence="13 19" id="KW-0675">Receptor</keyword>
<keyword evidence="7" id="KW-0732">Signal</keyword>
<dbReference type="InterPro" id="IPR011009">
    <property type="entry name" value="Kinase-like_dom_sf"/>
</dbReference>
<evidence type="ECO:0000256" key="10">
    <source>
        <dbReference type="ARBA" id="ARBA00022840"/>
    </source>
</evidence>
<evidence type="ECO:0000256" key="11">
    <source>
        <dbReference type="ARBA" id="ARBA00022989"/>
    </source>
</evidence>
<evidence type="ECO:0000256" key="4">
    <source>
        <dbReference type="ARBA" id="ARBA00010217"/>
    </source>
</evidence>
<dbReference type="PANTHER" id="PTHR27007">
    <property type="match status" value="1"/>
</dbReference>
<organism evidence="19 20">
    <name type="scientific">Morus notabilis</name>
    <dbReference type="NCBI Taxonomy" id="981085"/>
    <lineage>
        <taxon>Eukaryota</taxon>
        <taxon>Viridiplantae</taxon>
        <taxon>Streptophyta</taxon>
        <taxon>Embryophyta</taxon>
        <taxon>Tracheophyta</taxon>
        <taxon>Spermatophyta</taxon>
        <taxon>Magnoliopsida</taxon>
        <taxon>eudicotyledons</taxon>
        <taxon>Gunneridae</taxon>
        <taxon>Pentapetalae</taxon>
        <taxon>rosids</taxon>
        <taxon>fabids</taxon>
        <taxon>Rosales</taxon>
        <taxon>Moraceae</taxon>
        <taxon>Moreae</taxon>
        <taxon>Morus</taxon>
    </lineage>
</organism>
<dbReference type="PROSITE" id="PS00107">
    <property type="entry name" value="PROTEIN_KINASE_ATP"/>
    <property type="match status" value="1"/>
</dbReference>
<dbReference type="Pfam" id="PF00069">
    <property type="entry name" value="Pkinase"/>
    <property type="match status" value="2"/>
</dbReference>
<dbReference type="FunFam" id="1.10.510.10:FF:000240">
    <property type="entry name" value="Lectin-domain containing receptor kinase A4.3"/>
    <property type="match status" value="1"/>
</dbReference>
<comment type="similarity">
    <text evidence="2">Belongs to the leguminous lectin family.</text>
</comment>
<evidence type="ECO:0000256" key="1">
    <source>
        <dbReference type="ARBA" id="ARBA00004251"/>
    </source>
</evidence>
<feature type="region of interest" description="Disordered" evidence="16">
    <location>
        <begin position="543"/>
        <end position="568"/>
    </location>
</feature>
<evidence type="ECO:0000256" key="15">
    <source>
        <dbReference type="PROSITE-ProRule" id="PRU10141"/>
    </source>
</evidence>
<evidence type="ECO:0000259" key="18">
    <source>
        <dbReference type="PROSITE" id="PS50011"/>
    </source>
</evidence>
<keyword evidence="5" id="KW-1003">Cell membrane</keyword>
<evidence type="ECO:0000256" key="2">
    <source>
        <dbReference type="ARBA" id="ARBA00007606"/>
    </source>
</evidence>
<dbReference type="eggNOG" id="ENOG502SIQE">
    <property type="taxonomic scope" value="Eukaryota"/>
</dbReference>
<dbReference type="Pfam" id="PF00139">
    <property type="entry name" value="Lectin_legB"/>
    <property type="match status" value="1"/>
</dbReference>
<evidence type="ECO:0000256" key="14">
    <source>
        <dbReference type="ARBA" id="ARBA00023180"/>
    </source>
</evidence>
<evidence type="ECO:0000256" key="5">
    <source>
        <dbReference type="ARBA" id="ARBA00022475"/>
    </source>
</evidence>
<evidence type="ECO:0000256" key="3">
    <source>
        <dbReference type="ARBA" id="ARBA00008536"/>
    </source>
</evidence>
<feature type="transmembrane region" description="Helical" evidence="17">
    <location>
        <begin position="12"/>
        <end position="32"/>
    </location>
</feature>
<dbReference type="SUPFAM" id="SSF56112">
    <property type="entry name" value="Protein kinase-like (PK-like)"/>
    <property type="match status" value="1"/>
</dbReference>
<keyword evidence="8 19" id="KW-0430">Lectin</keyword>
<evidence type="ECO:0000256" key="16">
    <source>
        <dbReference type="SAM" id="MobiDB-lite"/>
    </source>
</evidence>
<accession>W9RP06</accession>
<keyword evidence="11 17" id="KW-1133">Transmembrane helix</keyword>
<feature type="domain" description="Protein kinase" evidence="18">
    <location>
        <begin position="287"/>
        <end position="526"/>
    </location>
</feature>
<dbReference type="EMBL" id="KE345322">
    <property type="protein sequence ID" value="EXC01115.1"/>
    <property type="molecule type" value="Genomic_DNA"/>
</dbReference>
<reference evidence="20" key="1">
    <citation type="submission" date="2013-01" db="EMBL/GenBank/DDBJ databases">
        <title>Draft Genome Sequence of a Mulberry Tree, Morus notabilis C.K. Schneid.</title>
        <authorList>
            <person name="He N."/>
            <person name="Zhao S."/>
        </authorList>
    </citation>
    <scope>NUCLEOTIDE SEQUENCE</scope>
</reference>
<evidence type="ECO:0000256" key="6">
    <source>
        <dbReference type="ARBA" id="ARBA00022692"/>
    </source>
</evidence>
<dbReference type="PROSITE" id="PS50011">
    <property type="entry name" value="PROTEIN_KINASE_DOM"/>
    <property type="match status" value="1"/>
</dbReference>
<keyword evidence="12 17" id="KW-0472">Membrane</keyword>
<dbReference type="SUPFAM" id="SSF49899">
    <property type="entry name" value="Concanavalin A-like lectins/glucanases"/>
    <property type="match status" value="1"/>
</dbReference>
<name>W9RP06_9ROSA</name>
<dbReference type="InterPro" id="IPR050528">
    <property type="entry name" value="L-type_Lectin-RKs"/>
</dbReference>
<feature type="compositionally biased region" description="Low complexity" evidence="16">
    <location>
        <begin position="543"/>
        <end position="554"/>
    </location>
</feature>
<evidence type="ECO:0000256" key="17">
    <source>
        <dbReference type="SAM" id="Phobius"/>
    </source>
</evidence>
<comment type="similarity">
    <text evidence="4">In the C-terminal section; belongs to the protein kinase superfamily. Ser/Thr protein kinase family.</text>
</comment>
<evidence type="ECO:0000256" key="8">
    <source>
        <dbReference type="ARBA" id="ARBA00022734"/>
    </source>
</evidence>
<keyword evidence="19" id="KW-0418">Kinase</keyword>
<dbReference type="InterPro" id="IPR017441">
    <property type="entry name" value="Protein_kinase_ATP_BS"/>
</dbReference>
<dbReference type="AlphaFoldDB" id="W9RP06"/>
<evidence type="ECO:0000256" key="12">
    <source>
        <dbReference type="ARBA" id="ARBA00023136"/>
    </source>
</evidence>
<keyword evidence="20" id="KW-1185">Reference proteome</keyword>
<protein>
    <submittedName>
        <fullName evidence="19">L-type lectin-domain containing receptor kinase IX.1</fullName>
    </submittedName>
</protein>
<evidence type="ECO:0000313" key="20">
    <source>
        <dbReference type="Proteomes" id="UP000030645"/>
    </source>
</evidence>
<dbReference type="GO" id="GO:0002229">
    <property type="term" value="P:defense response to oomycetes"/>
    <property type="evidence" value="ECO:0007669"/>
    <property type="project" value="UniProtKB-ARBA"/>
</dbReference>
<proteinExistence type="inferred from homology"/>
<dbReference type="InterPro" id="IPR000719">
    <property type="entry name" value="Prot_kinase_dom"/>
</dbReference>
<evidence type="ECO:0000256" key="7">
    <source>
        <dbReference type="ARBA" id="ARBA00022729"/>
    </source>
</evidence>
<keyword evidence="14" id="KW-0325">Glycoprotein</keyword>
<dbReference type="Gene3D" id="1.10.510.10">
    <property type="entry name" value="Transferase(Phosphotransferase) domain 1"/>
    <property type="match status" value="1"/>
</dbReference>
<evidence type="ECO:0000256" key="13">
    <source>
        <dbReference type="ARBA" id="ARBA00023170"/>
    </source>
</evidence>
<dbReference type="GO" id="GO:0005886">
    <property type="term" value="C:plasma membrane"/>
    <property type="evidence" value="ECO:0007669"/>
    <property type="project" value="UniProtKB-SubCell"/>
</dbReference>
<keyword evidence="6 17" id="KW-0812">Transmembrane</keyword>
<comment type="similarity">
    <text evidence="3">In the N-terminal section; belongs to the leguminous lectin family.</text>
</comment>
<keyword evidence="9 15" id="KW-0547">Nucleotide-binding</keyword>
<dbReference type="InterPro" id="IPR001220">
    <property type="entry name" value="Legume_lectin_dom"/>
</dbReference>
<dbReference type="CDD" id="cd06899">
    <property type="entry name" value="lectin_legume_LecRK_Arcelin_ConA"/>
    <property type="match status" value="1"/>
</dbReference>
<gene>
    <name evidence="19" type="ORF">L484_025486</name>
</gene>
<dbReference type="Gene3D" id="2.60.120.200">
    <property type="match status" value="1"/>
</dbReference>